<dbReference type="Proteomes" id="UP000551878">
    <property type="component" value="Unassembled WGS sequence"/>
</dbReference>
<dbReference type="PIRSF" id="PIRSF018579">
    <property type="entry name" value="Sbp"/>
    <property type="match status" value="1"/>
</dbReference>
<comment type="subcellular location">
    <subcellularLocation>
        <location evidence="1">Cell membrane</location>
        <topology evidence="1">Multi-pass membrane protein</topology>
    </subcellularLocation>
</comment>
<dbReference type="Pfam" id="PF06947">
    <property type="entry name" value="DUF1290"/>
    <property type="match status" value="1"/>
</dbReference>
<evidence type="ECO:0000256" key="2">
    <source>
        <dbReference type="SAM" id="Phobius"/>
    </source>
</evidence>
<dbReference type="EMBL" id="JACHHB010000001">
    <property type="protein sequence ID" value="MBB5172167.1"/>
    <property type="molecule type" value="Genomic_DNA"/>
</dbReference>
<comment type="caution">
    <text evidence="3">The sequence shown here is derived from an EMBL/GenBank/DDBJ whole genome shotgun (WGS) entry which is preliminary data.</text>
</comment>
<reference evidence="3 4" key="1">
    <citation type="submission" date="2020-08" db="EMBL/GenBank/DDBJ databases">
        <title>Genomic Encyclopedia of Type Strains, Phase IV (KMG-IV): sequencing the most valuable type-strain genomes for metagenomic binning, comparative biology and taxonomic classification.</title>
        <authorList>
            <person name="Goeker M."/>
        </authorList>
    </citation>
    <scope>NUCLEOTIDE SEQUENCE [LARGE SCALE GENOMIC DNA]</scope>
    <source>
        <strain evidence="3 4">DSM 24696</strain>
    </source>
</reference>
<accession>A0A840QLD0</accession>
<feature type="transmembrane region" description="Helical" evidence="2">
    <location>
        <begin position="7"/>
        <end position="24"/>
    </location>
</feature>
<dbReference type="InterPro" id="IPR009709">
    <property type="entry name" value="DUF1290"/>
</dbReference>
<gene>
    <name evidence="3" type="ORF">HNQ41_000307</name>
</gene>
<evidence type="ECO:0000313" key="4">
    <source>
        <dbReference type="Proteomes" id="UP000551878"/>
    </source>
</evidence>
<evidence type="ECO:0000256" key="1">
    <source>
        <dbReference type="PIRNR" id="PIRNR018579"/>
    </source>
</evidence>
<protein>
    <submittedName>
        <fullName evidence="3">Small basic protein</fullName>
    </submittedName>
</protein>
<comment type="similarity">
    <text evidence="1">Belongs to the sbp family.</text>
</comment>
<keyword evidence="1" id="KW-1003">Cell membrane</keyword>
<feature type="transmembrane region" description="Helical" evidence="2">
    <location>
        <begin position="30"/>
        <end position="49"/>
    </location>
</feature>
<feature type="transmembrane region" description="Helical" evidence="2">
    <location>
        <begin position="61"/>
        <end position="81"/>
    </location>
</feature>
<keyword evidence="1 2" id="KW-0472">Membrane</keyword>
<evidence type="ECO:0000313" key="3">
    <source>
        <dbReference type="EMBL" id="MBB5172167.1"/>
    </source>
</evidence>
<proteinExistence type="inferred from homology"/>
<name>A0A840QLD0_9BACI</name>
<keyword evidence="4" id="KW-1185">Reference proteome</keyword>
<organism evidence="3 4">
    <name type="scientific">Texcoconibacillus texcoconensis</name>
    <dbReference type="NCBI Taxonomy" id="1095777"/>
    <lineage>
        <taxon>Bacteria</taxon>
        <taxon>Bacillati</taxon>
        <taxon>Bacillota</taxon>
        <taxon>Bacilli</taxon>
        <taxon>Bacillales</taxon>
        <taxon>Bacillaceae</taxon>
        <taxon>Texcoconibacillus</taxon>
    </lineage>
</organism>
<keyword evidence="2" id="KW-1133">Transmembrane helix</keyword>
<dbReference type="AlphaFoldDB" id="A0A840QLD0"/>
<keyword evidence="1 2" id="KW-0812">Transmembrane</keyword>
<dbReference type="GO" id="GO:0005886">
    <property type="term" value="C:plasma membrane"/>
    <property type="evidence" value="ECO:0007669"/>
    <property type="project" value="UniProtKB-SubCell"/>
</dbReference>
<sequence>MKRNMWLPFIGLFIGVILGIVINVPVADFLLPFVAVGLLVCIDTLVGGLRAHLEKAFDEQTFFIGFVFNLLLALTLAFLGAQLGVDLYLAAVIPLGIRLFKNVASIRKKVLKK</sequence>